<dbReference type="PROSITE" id="PS51198">
    <property type="entry name" value="UVRD_HELICASE_ATP_BIND"/>
    <property type="match status" value="1"/>
</dbReference>
<feature type="domain" description="UvrD-like helicase ATP-binding" evidence="10">
    <location>
        <begin position="213"/>
        <end position="503"/>
    </location>
</feature>
<dbReference type="InterPro" id="IPR035093">
    <property type="entry name" value="RelE/ParE_toxin_dom_sf"/>
</dbReference>
<dbReference type="InterPro" id="IPR027417">
    <property type="entry name" value="P-loop_NTPase"/>
</dbReference>
<sequence>MSSEWLTTMKPTFQTEWLALPPKIAHQILEKIHYLTQDPLPDGDLKKQLTHNNRDVYRLESGDYRIMYTLQHPYISLLHLEKRQEKTYKKEYKSEYLGGYSPEETFSERVDKYTHEGATIPPSQALPSPITKKLLVNLLIPAQYHADLLSIEDEDSLLDASHVPDDYKLKVHTALFEKPLSQVFEEADYLLPEINSLMRYKEGDLLAFLLKLSPEQEKFVTWGLTSAGPTLLKGGPGTGKSAIALHRVYALIREFRERGHDDFRILFTTYTNALVHSSEQLLEQLLGKDIKFVEVSTTDLIARDILKEAGIQTEIIDQQELDDLLLQAMQDASYTGSVVQQKAQRQFIKDVNFDYLLQEINRVIVANQLESLEQYLAAPRPGRQMSLSALQRRAVWSVHEKLEQLLARERKITWHQLRTQAEKLVAQRQITRQYEAVIVDEAQDLDPSALRLMTQLCKTPRGLFITADANQSIYGSHFTWSSIHKDLQFRGRTGILHANYRSTREIGEAAQSYLQQGILDSDPVEREYIYNGPLPIVRNVNNDQEEAQLLASFLTAARRTYRLGIGSCAILCPNEKVGRSLAAALERYQIEAAFMSGQYLDLKRPCVKILTLNSAKGLEFPIVALAGFHKVNKYMRKPSQSTPEEQNEALALERRLLFVGMTRAMRALLLAVPTTSKSPLFEGFDTRYWNVEQQT</sequence>
<protein>
    <recommendedName>
        <fullName evidence="7">DNA 3'-5' helicase</fullName>
        <ecNumber evidence="7">5.6.2.4</ecNumber>
    </recommendedName>
</protein>
<feature type="binding site" evidence="9">
    <location>
        <begin position="234"/>
        <end position="241"/>
    </location>
    <ligand>
        <name>ATP</name>
        <dbReference type="ChEBI" id="CHEBI:30616"/>
    </ligand>
</feature>
<dbReference type="AlphaFoldDB" id="D6TX59"/>
<evidence type="ECO:0000256" key="4">
    <source>
        <dbReference type="ARBA" id="ARBA00022840"/>
    </source>
</evidence>
<dbReference type="PANTHER" id="PTHR11070">
    <property type="entry name" value="UVRD / RECB / PCRA DNA HELICASE FAMILY MEMBER"/>
    <property type="match status" value="1"/>
</dbReference>
<keyword evidence="2 9" id="KW-0378">Hydrolase</keyword>
<dbReference type="OrthoDB" id="9787585at2"/>
<evidence type="ECO:0000256" key="3">
    <source>
        <dbReference type="ARBA" id="ARBA00022806"/>
    </source>
</evidence>
<evidence type="ECO:0000256" key="5">
    <source>
        <dbReference type="ARBA" id="ARBA00023235"/>
    </source>
</evidence>
<dbReference type="STRING" id="485913.Krac_5899"/>
<evidence type="ECO:0000256" key="9">
    <source>
        <dbReference type="PROSITE-ProRule" id="PRU00560"/>
    </source>
</evidence>
<dbReference type="GO" id="GO:0005829">
    <property type="term" value="C:cytosol"/>
    <property type="evidence" value="ECO:0007669"/>
    <property type="project" value="TreeGrafter"/>
</dbReference>
<comment type="caution">
    <text evidence="11">The sequence shown here is derived from an EMBL/GenBank/DDBJ whole genome shotgun (WGS) entry which is preliminary data.</text>
</comment>
<dbReference type="InParanoid" id="D6TX59"/>
<dbReference type="SUPFAM" id="SSF52540">
    <property type="entry name" value="P-loop containing nucleoside triphosphate hydrolases"/>
    <property type="match status" value="1"/>
</dbReference>
<organism evidence="11 12">
    <name type="scientific">Ktedonobacter racemifer DSM 44963</name>
    <dbReference type="NCBI Taxonomy" id="485913"/>
    <lineage>
        <taxon>Bacteria</taxon>
        <taxon>Bacillati</taxon>
        <taxon>Chloroflexota</taxon>
        <taxon>Ktedonobacteria</taxon>
        <taxon>Ktedonobacterales</taxon>
        <taxon>Ktedonobacteraceae</taxon>
        <taxon>Ktedonobacter</taxon>
    </lineage>
</organism>
<dbReference type="Proteomes" id="UP000004508">
    <property type="component" value="Unassembled WGS sequence"/>
</dbReference>
<dbReference type="Gene3D" id="3.40.50.300">
    <property type="entry name" value="P-loop containing nucleotide triphosphate hydrolases"/>
    <property type="match status" value="2"/>
</dbReference>
<dbReference type="eggNOG" id="COG2026">
    <property type="taxonomic scope" value="Bacteria"/>
</dbReference>
<keyword evidence="5" id="KW-0413">Isomerase</keyword>
<evidence type="ECO:0000313" key="11">
    <source>
        <dbReference type="EMBL" id="EFH84792.1"/>
    </source>
</evidence>
<evidence type="ECO:0000256" key="8">
    <source>
        <dbReference type="ARBA" id="ARBA00048988"/>
    </source>
</evidence>
<keyword evidence="3 9" id="KW-0347">Helicase</keyword>
<gene>
    <name evidence="11" type="ORF">Krac_5899</name>
</gene>
<comment type="catalytic activity">
    <reaction evidence="6">
        <text>Couples ATP hydrolysis with the unwinding of duplex DNA by translocating in the 3'-5' direction.</text>
        <dbReference type="EC" id="5.6.2.4"/>
    </reaction>
</comment>
<dbReference type="Gene3D" id="3.30.2310.20">
    <property type="entry name" value="RelE-like"/>
    <property type="match status" value="1"/>
</dbReference>
<evidence type="ECO:0000259" key="10">
    <source>
        <dbReference type="PROSITE" id="PS51198"/>
    </source>
</evidence>
<name>D6TX59_KTERA</name>
<dbReference type="eggNOG" id="COG0210">
    <property type="taxonomic scope" value="Bacteria"/>
</dbReference>
<dbReference type="GO" id="GO:0000725">
    <property type="term" value="P:recombinational repair"/>
    <property type="evidence" value="ECO:0007669"/>
    <property type="project" value="TreeGrafter"/>
</dbReference>
<dbReference type="InterPro" id="IPR014017">
    <property type="entry name" value="DNA_helicase_UvrD-like_C"/>
</dbReference>
<dbReference type="RefSeq" id="WP_007916561.1">
    <property type="nucleotide sequence ID" value="NZ_ADVG01000003.1"/>
</dbReference>
<keyword evidence="12" id="KW-1185">Reference proteome</keyword>
<evidence type="ECO:0000256" key="2">
    <source>
        <dbReference type="ARBA" id="ARBA00022801"/>
    </source>
</evidence>
<keyword evidence="1 9" id="KW-0547">Nucleotide-binding</keyword>
<dbReference type="PANTHER" id="PTHR11070:SF45">
    <property type="entry name" value="DNA 3'-5' HELICASE"/>
    <property type="match status" value="1"/>
</dbReference>
<dbReference type="InterPro" id="IPR014016">
    <property type="entry name" value="UvrD-like_ATP-bd"/>
</dbReference>
<reference evidence="11 12" key="1">
    <citation type="journal article" date="2011" name="Stand. Genomic Sci.">
        <title>Non-contiguous finished genome sequence and contextual data of the filamentous soil bacterium Ktedonobacter racemifer type strain (SOSP1-21).</title>
        <authorList>
            <person name="Chang Y.J."/>
            <person name="Land M."/>
            <person name="Hauser L."/>
            <person name="Chertkov O."/>
            <person name="Del Rio T.G."/>
            <person name="Nolan M."/>
            <person name="Copeland A."/>
            <person name="Tice H."/>
            <person name="Cheng J.F."/>
            <person name="Lucas S."/>
            <person name="Han C."/>
            <person name="Goodwin L."/>
            <person name="Pitluck S."/>
            <person name="Ivanova N."/>
            <person name="Ovchinikova G."/>
            <person name="Pati A."/>
            <person name="Chen A."/>
            <person name="Palaniappan K."/>
            <person name="Mavromatis K."/>
            <person name="Liolios K."/>
            <person name="Brettin T."/>
            <person name="Fiebig A."/>
            <person name="Rohde M."/>
            <person name="Abt B."/>
            <person name="Goker M."/>
            <person name="Detter J.C."/>
            <person name="Woyke T."/>
            <person name="Bristow J."/>
            <person name="Eisen J.A."/>
            <person name="Markowitz V."/>
            <person name="Hugenholtz P."/>
            <person name="Kyrpides N.C."/>
            <person name="Klenk H.P."/>
            <person name="Lapidus A."/>
        </authorList>
    </citation>
    <scope>NUCLEOTIDE SEQUENCE [LARGE SCALE GENOMIC DNA]</scope>
    <source>
        <strain evidence="12">DSM 44963</strain>
    </source>
</reference>
<evidence type="ECO:0000256" key="7">
    <source>
        <dbReference type="ARBA" id="ARBA00034808"/>
    </source>
</evidence>
<dbReference type="GO" id="GO:0003677">
    <property type="term" value="F:DNA binding"/>
    <property type="evidence" value="ECO:0007669"/>
    <property type="project" value="InterPro"/>
</dbReference>
<evidence type="ECO:0000256" key="1">
    <source>
        <dbReference type="ARBA" id="ARBA00022741"/>
    </source>
</evidence>
<dbReference type="SUPFAM" id="SSF143011">
    <property type="entry name" value="RelE-like"/>
    <property type="match status" value="1"/>
</dbReference>
<dbReference type="GO" id="GO:0043138">
    <property type="term" value="F:3'-5' DNA helicase activity"/>
    <property type="evidence" value="ECO:0007669"/>
    <property type="project" value="UniProtKB-EC"/>
</dbReference>
<dbReference type="Pfam" id="PF00580">
    <property type="entry name" value="UvrD-helicase"/>
    <property type="match status" value="1"/>
</dbReference>
<dbReference type="EMBL" id="ADVG01000003">
    <property type="protein sequence ID" value="EFH84792.1"/>
    <property type="molecule type" value="Genomic_DNA"/>
</dbReference>
<dbReference type="EC" id="5.6.2.4" evidence="7"/>
<accession>D6TX59</accession>
<keyword evidence="4 9" id="KW-0067">ATP-binding</keyword>
<dbReference type="GO" id="GO:0005524">
    <property type="term" value="F:ATP binding"/>
    <property type="evidence" value="ECO:0007669"/>
    <property type="project" value="UniProtKB-UniRule"/>
</dbReference>
<proteinExistence type="predicted"/>
<dbReference type="InterPro" id="IPR000212">
    <property type="entry name" value="DNA_helicase_UvrD/REP"/>
</dbReference>
<evidence type="ECO:0000256" key="6">
    <source>
        <dbReference type="ARBA" id="ARBA00034617"/>
    </source>
</evidence>
<dbReference type="GO" id="GO:0016887">
    <property type="term" value="F:ATP hydrolysis activity"/>
    <property type="evidence" value="ECO:0007669"/>
    <property type="project" value="RHEA"/>
</dbReference>
<dbReference type="Pfam" id="PF13361">
    <property type="entry name" value="UvrD_C"/>
    <property type="match status" value="2"/>
</dbReference>
<evidence type="ECO:0000313" key="12">
    <source>
        <dbReference type="Proteomes" id="UP000004508"/>
    </source>
</evidence>
<comment type="catalytic activity">
    <reaction evidence="8">
        <text>ATP + H2O = ADP + phosphate + H(+)</text>
        <dbReference type="Rhea" id="RHEA:13065"/>
        <dbReference type="ChEBI" id="CHEBI:15377"/>
        <dbReference type="ChEBI" id="CHEBI:15378"/>
        <dbReference type="ChEBI" id="CHEBI:30616"/>
        <dbReference type="ChEBI" id="CHEBI:43474"/>
        <dbReference type="ChEBI" id="CHEBI:456216"/>
        <dbReference type="EC" id="5.6.2.4"/>
    </reaction>
</comment>